<dbReference type="AlphaFoldDB" id="A0A183HSK9"/>
<feature type="transmembrane region" description="Helical" evidence="4">
    <location>
        <begin position="89"/>
        <end position="111"/>
    </location>
</feature>
<dbReference type="InterPro" id="IPR036640">
    <property type="entry name" value="ABC1_TM_sf"/>
</dbReference>
<protein>
    <submittedName>
        <fullName evidence="7">Bestrophin homolog</fullName>
    </submittedName>
</protein>
<dbReference type="GO" id="GO:0016020">
    <property type="term" value="C:membrane"/>
    <property type="evidence" value="ECO:0007669"/>
    <property type="project" value="InterPro"/>
</dbReference>
<reference evidence="5 6" key="2">
    <citation type="submission" date="2018-11" db="EMBL/GenBank/DDBJ databases">
        <authorList>
            <consortium name="Pathogen Informatics"/>
        </authorList>
    </citation>
    <scope>NUCLEOTIDE SEQUENCE [LARGE SCALE GENOMIC DNA]</scope>
</reference>
<keyword evidence="1 4" id="KW-0812">Transmembrane</keyword>
<sequence>MLQKQFQLSNRQTKIIYRNFLSASEKNPRTSRSSLWKRVSGQIRNCFHPGASSLVPMAFSLGKQISTAELVKTMLRSVWPKGNWKIRRLYIYSMMLLIVAKILNVYVPFLLKNVINYYNERVPTDLQLNADSYTSMFGIAAFSIIVTCMFYMKHS</sequence>
<gene>
    <name evidence="5" type="ORF">OFLC_LOCUS10472</name>
</gene>
<dbReference type="WBParaSite" id="OFLC_0001047001-mRNA-1">
    <property type="protein sequence ID" value="OFLC_0001047001-mRNA-1"/>
    <property type="gene ID" value="OFLC_0001047001"/>
</dbReference>
<keyword evidence="6" id="KW-1185">Reference proteome</keyword>
<evidence type="ECO:0000256" key="3">
    <source>
        <dbReference type="ARBA" id="ARBA00023136"/>
    </source>
</evidence>
<dbReference type="EMBL" id="UZAJ01013983">
    <property type="protein sequence ID" value="VDO68736.1"/>
    <property type="molecule type" value="Genomic_DNA"/>
</dbReference>
<proteinExistence type="predicted"/>
<evidence type="ECO:0000256" key="4">
    <source>
        <dbReference type="SAM" id="Phobius"/>
    </source>
</evidence>
<feature type="transmembrane region" description="Helical" evidence="4">
    <location>
        <begin position="133"/>
        <end position="152"/>
    </location>
</feature>
<evidence type="ECO:0000256" key="1">
    <source>
        <dbReference type="ARBA" id="ARBA00022692"/>
    </source>
</evidence>
<accession>A0A183HSK9</accession>
<evidence type="ECO:0000313" key="6">
    <source>
        <dbReference type="Proteomes" id="UP000267606"/>
    </source>
</evidence>
<reference evidence="7" key="1">
    <citation type="submission" date="2016-06" db="UniProtKB">
        <authorList>
            <consortium name="WormBaseParasite"/>
        </authorList>
    </citation>
    <scope>IDENTIFICATION</scope>
</reference>
<dbReference type="GO" id="GO:0005524">
    <property type="term" value="F:ATP binding"/>
    <property type="evidence" value="ECO:0007669"/>
    <property type="project" value="InterPro"/>
</dbReference>
<evidence type="ECO:0000256" key="2">
    <source>
        <dbReference type="ARBA" id="ARBA00022989"/>
    </source>
</evidence>
<dbReference type="STRING" id="387005.A0A183HSK9"/>
<dbReference type="Gene3D" id="1.20.1560.10">
    <property type="entry name" value="ABC transporter type 1, transmembrane domain"/>
    <property type="match status" value="1"/>
</dbReference>
<organism evidence="7">
    <name type="scientific">Onchocerca flexuosa</name>
    <dbReference type="NCBI Taxonomy" id="387005"/>
    <lineage>
        <taxon>Eukaryota</taxon>
        <taxon>Metazoa</taxon>
        <taxon>Ecdysozoa</taxon>
        <taxon>Nematoda</taxon>
        <taxon>Chromadorea</taxon>
        <taxon>Rhabditida</taxon>
        <taxon>Spirurina</taxon>
        <taxon>Spiruromorpha</taxon>
        <taxon>Filarioidea</taxon>
        <taxon>Onchocercidae</taxon>
        <taxon>Onchocerca</taxon>
    </lineage>
</organism>
<keyword evidence="3 4" id="KW-0472">Membrane</keyword>
<evidence type="ECO:0000313" key="5">
    <source>
        <dbReference type="EMBL" id="VDO68736.1"/>
    </source>
</evidence>
<name>A0A183HSK9_9BILA</name>
<evidence type="ECO:0000313" key="7">
    <source>
        <dbReference type="WBParaSite" id="OFLC_0001047001-mRNA-1"/>
    </source>
</evidence>
<dbReference type="Proteomes" id="UP000267606">
    <property type="component" value="Unassembled WGS sequence"/>
</dbReference>
<keyword evidence="2 4" id="KW-1133">Transmembrane helix</keyword>